<feature type="signal peptide" evidence="2">
    <location>
        <begin position="1"/>
        <end position="21"/>
    </location>
</feature>
<feature type="chain" id="PRO_5014305625" evidence="2">
    <location>
        <begin position="22"/>
        <end position="205"/>
    </location>
</feature>
<organism evidence="3 4">
    <name type="scientific">Aedes aegypti</name>
    <name type="common">Yellowfever mosquito</name>
    <name type="synonym">Culex aegypti</name>
    <dbReference type="NCBI Taxonomy" id="7159"/>
    <lineage>
        <taxon>Eukaryota</taxon>
        <taxon>Metazoa</taxon>
        <taxon>Ecdysozoa</taxon>
        <taxon>Arthropoda</taxon>
        <taxon>Hexapoda</taxon>
        <taxon>Insecta</taxon>
        <taxon>Pterygota</taxon>
        <taxon>Neoptera</taxon>
        <taxon>Endopterygota</taxon>
        <taxon>Diptera</taxon>
        <taxon>Nematocera</taxon>
        <taxon>Culicoidea</taxon>
        <taxon>Culicidae</taxon>
        <taxon>Culicinae</taxon>
        <taxon>Aedini</taxon>
        <taxon>Aedes</taxon>
        <taxon>Stegomyia</taxon>
    </lineage>
</organism>
<dbReference type="eggNOG" id="ENOG502T8W3">
    <property type="taxonomic scope" value="Eukaryota"/>
</dbReference>
<dbReference type="HOGENOM" id="CLU_1476562_0_0_1"/>
<evidence type="ECO:0000256" key="2">
    <source>
        <dbReference type="SAM" id="SignalP"/>
    </source>
</evidence>
<reference evidence="3" key="3">
    <citation type="submission" date="2012-09" db="EMBL/GenBank/DDBJ databases">
        <authorList>
            <consortium name="VectorBase"/>
        </authorList>
    </citation>
    <scope>NUCLEOTIDE SEQUENCE</scope>
    <source>
        <strain evidence="3">Liverpool</strain>
    </source>
</reference>
<reference evidence="3" key="2">
    <citation type="journal article" date="2007" name="Science">
        <title>Genome sequence of Aedes aegypti, a major arbovirus vector.</title>
        <authorList>
            <person name="Nene V."/>
            <person name="Wortman J.R."/>
            <person name="Lawson D."/>
            <person name="Haas B."/>
            <person name="Kodira C."/>
            <person name="Tu Z.J."/>
            <person name="Loftus B."/>
            <person name="Xi Z."/>
            <person name="Megy K."/>
            <person name="Grabherr M."/>
            <person name="Ren Q."/>
            <person name="Zdobnov E.M."/>
            <person name="Lobo N.F."/>
            <person name="Campbell K.S."/>
            <person name="Brown S.E."/>
            <person name="Bonaldo M.F."/>
            <person name="Zhu J."/>
            <person name="Sinkins S.P."/>
            <person name="Hogenkamp D.G."/>
            <person name="Amedeo P."/>
            <person name="Arensburger P."/>
            <person name="Atkinson P.W."/>
            <person name="Bidwell S."/>
            <person name="Biedler J."/>
            <person name="Birney E."/>
            <person name="Bruggner R.V."/>
            <person name="Costas J."/>
            <person name="Coy M.R."/>
            <person name="Crabtree J."/>
            <person name="Crawford M."/>
            <person name="Debruyn B."/>
            <person name="Decaprio D."/>
            <person name="Eiglmeier K."/>
            <person name="Eisenstadt E."/>
            <person name="El-Dorry H."/>
            <person name="Gelbart W.M."/>
            <person name="Gomes S.L."/>
            <person name="Hammond M."/>
            <person name="Hannick L.I."/>
            <person name="Hogan J.R."/>
            <person name="Holmes M.H."/>
            <person name="Jaffe D."/>
            <person name="Johnston J.S."/>
            <person name="Kennedy R.C."/>
            <person name="Koo H."/>
            <person name="Kravitz S."/>
            <person name="Kriventseva E.V."/>
            <person name="Kulp D."/>
            <person name="Labutti K."/>
            <person name="Lee E."/>
            <person name="Li S."/>
            <person name="Lovin D.D."/>
            <person name="Mao C."/>
            <person name="Mauceli E."/>
            <person name="Menck C.F."/>
            <person name="Miller J.R."/>
            <person name="Montgomery P."/>
            <person name="Mori A."/>
            <person name="Nascimento A.L."/>
            <person name="Naveira H.F."/>
            <person name="Nusbaum C."/>
            <person name="O'leary S."/>
            <person name="Orvis J."/>
            <person name="Pertea M."/>
            <person name="Quesneville H."/>
            <person name="Reidenbach K.R."/>
            <person name="Rogers Y.H."/>
            <person name="Roth C.W."/>
            <person name="Schneider J.R."/>
            <person name="Schatz M."/>
            <person name="Shumway M."/>
            <person name="Stanke M."/>
            <person name="Stinson E.O."/>
            <person name="Tubio J.M."/>
            <person name="Vanzee J.P."/>
            <person name="Verjovski-Almeida S."/>
            <person name="Werner D."/>
            <person name="White O."/>
            <person name="Wyder S."/>
            <person name="Zeng Q."/>
            <person name="Zhao Q."/>
            <person name="Zhao Y."/>
            <person name="Hill C.A."/>
            <person name="Raikhel A.S."/>
            <person name="Soares M.B."/>
            <person name="Knudson D.L."/>
            <person name="Lee N.H."/>
            <person name="Galagan J."/>
            <person name="Salzberg S.L."/>
            <person name="Paulsen I.T."/>
            <person name="Dimopoulos G."/>
            <person name="Collins F.H."/>
            <person name="Birren B."/>
            <person name="Fraser-Liggett C.M."/>
            <person name="Severson D.W."/>
        </authorList>
    </citation>
    <scope>NUCLEOTIDE SEQUENCE [LARGE SCALE GENOMIC DNA]</scope>
    <source>
        <strain evidence="3">Liverpool</strain>
    </source>
</reference>
<feature type="compositionally biased region" description="Basic and acidic residues" evidence="1">
    <location>
        <begin position="42"/>
        <end position="76"/>
    </location>
</feature>
<proteinExistence type="predicted"/>
<accession>J9HYI0</accession>
<evidence type="ECO:0000313" key="4">
    <source>
        <dbReference type="Proteomes" id="UP000682892"/>
    </source>
</evidence>
<protein>
    <submittedName>
        <fullName evidence="3">AAEL017416-PA</fullName>
    </submittedName>
</protein>
<dbReference type="PhylomeDB" id="J9HYI0"/>
<evidence type="ECO:0000313" key="3">
    <source>
        <dbReference type="EMBL" id="EJY57540.1"/>
    </source>
</evidence>
<sequence length="205" mass="23000">MTSRSTLFLVLFGALLGIVLAGSIEDEFYRSIRAQATIAGIDDSHEQLHGPARPKDPKDPREPNKEPSKEPPKERDSWKKLAIDMVAYLKLLSRSSDGLEKKLKDLSEKVERDLDVGRRESYTLNYAKQLLQEQRAVIEALRAGALAEPTEKRTPSYEDVLQKTEQFVTPTKSSTAPTADEVDSELASEHEKLLTALKNLQNLKI</sequence>
<name>J9HYI0_AEDAE</name>
<dbReference type="PaxDb" id="7159-AAEL017416-PA"/>
<reference evidence="3" key="1">
    <citation type="submission" date="2005-10" db="EMBL/GenBank/DDBJ databases">
        <authorList>
            <person name="Loftus B.J."/>
            <person name="Nene V.M."/>
            <person name="Hannick L.I."/>
            <person name="Bidwell S."/>
            <person name="Haas B."/>
            <person name="Amedeo P."/>
            <person name="Orvis J."/>
            <person name="Wortman J.R."/>
            <person name="White O.R."/>
            <person name="Salzberg S."/>
            <person name="Shumway M."/>
            <person name="Koo H."/>
            <person name="Zhao Y."/>
            <person name="Holmes M."/>
            <person name="Miller J."/>
            <person name="Schatz M."/>
            <person name="Pop M."/>
            <person name="Pai G."/>
            <person name="Utterback T."/>
            <person name="Rogers Y.-H."/>
            <person name="Kravitz S."/>
            <person name="Fraser C.M."/>
        </authorList>
    </citation>
    <scope>NUCLEOTIDE SEQUENCE</scope>
    <source>
        <strain evidence="3">Liverpool</strain>
    </source>
</reference>
<gene>
    <name evidence="3" type="ORF">AaeL_AAEL017416</name>
</gene>
<feature type="region of interest" description="Disordered" evidence="1">
    <location>
        <begin position="41"/>
        <end position="76"/>
    </location>
</feature>
<evidence type="ECO:0000256" key="1">
    <source>
        <dbReference type="SAM" id="MobiDB-lite"/>
    </source>
</evidence>
<dbReference type="AlphaFoldDB" id="J9HYI0"/>
<dbReference type="EMBL" id="CH477309">
    <property type="protein sequence ID" value="EJY57540.1"/>
    <property type="molecule type" value="Genomic_DNA"/>
</dbReference>
<keyword evidence="2" id="KW-0732">Signal</keyword>
<dbReference type="Proteomes" id="UP000682892">
    <property type="component" value="Unassembled WGS sequence"/>
</dbReference>